<dbReference type="PANTHER" id="PTHR40078">
    <property type="entry name" value="INTEGRAL MEMBRANE PROTEIN-RELATED"/>
    <property type="match status" value="1"/>
</dbReference>
<feature type="transmembrane region" description="Helical" evidence="1">
    <location>
        <begin position="166"/>
        <end position="187"/>
    </location>
</feature>
<feature type="transmembrane region" description="Helical" evidence="1">
    <location>
        <begin position="109"/>
        <end position="130"/>
    </location>
</feature>
<evidence type="ECO:0000313" key="2">
    <source>
        <dbReference type="EMBL" id="MDT2809106.1"/>
    </source>
</evidence>
<feature type="transmembrane region" description="Helical" evidence="1">
    <location>
        <begin position="49"/>
        <end position="72"/>
    </location>
</feature>
<dbReference type="AlphaFoldDB" id="A0AAW8TWN6"/>
<sequence length="212" mass="22911">MYRITKELFVRMAFAVGGVIMLGLGATILQEGHVGLDPYTSSNIALSKVFGLSLGVYQLGVNLVFLLVIFFIGRKYIGFGTLVNMVFVGFLIDFFTGIFRQAGLSATNFFQQVLFLLIGTGIFTLGVAIYTGADLGSAPYDALAPSLVDRTGANYRVLRVTQDVSFTLLAFFLHGPVGVGTFINAFLTGPLISFWSQKVALPLIDKSVAKVK</sequence>
<proteinExistence type="predicted"/>
<keyword evidence="1" id="KW-0472">Membrane</keyword>
<feature type="transmembrane region" description="Helical" evidence="1">
    <location>
        <begin position="12"/>
        <end position="29"/>
    </location>
</feature>
<organism evidence="2 3">
    <name type="scientific">Enterococcus asini</name>
    <dbReference type="NCBI Taxonomy" id="57732"/>
    <lineage>
        <taxon>Bacteria</taxon>
        <taxon>Bacillati</taxon>
        <taxon>Bacillota</taxon>
        <taxon>Bacilli</taxon>
        <taxon>Lactobacillales</taxon>
        <taxon>Enterococcaceae</taxon>
        <taxon>Enterococcus</taxon>
    </lineage>
</organism>
<reference evidence="2" key="1">
    <citation type="submission" date="2023-03" db="EMBL/GenBank/DDBJ databases">
        <authorList>
            <person name="Shen W."/>
            <person name="Cai J."/>
        </authorList>
    </citation>
    <scope>NUCLEOTIDE SEQUENCE</scope>
    <source>
        <strain evidence="2">B226-2</strain>
    </source>
</reference>
<dbReference type="Pfam" id="PF19700">
    <property type="entry name" value="DUF6198"/>
    <property type="match status" value="1"/>
</dbReference>
<keyword evidence="1" id="KW-0812">Transmembrane</keyword>
<evidence type="ECO:0000256" key="1">
    <source>
        <dbReference type="SAM" id="Phobius"/>
    </source>
</evidence>
<name>A0AAW8TWN6_9ENTE</name>
<dbReference type="EMBL" id="JARQBJ010000001">
    <property type="protein sequence ID" value="MDT2809106.1"/>
    <property type="molecule type" value="Genomic_DNA"/>
</dbReference>
<dbReference type="RefSeq" id="WP_231452327.1">
    <property type="nucleotide sequence ID" value="NZ_CAUGVL010000027.1"/>
</dbReference>
<comment type="caution">
    <text evidence="2">The sequence shown here is derived from an EMBL/GenBank/DDBJ whole genome shotgun (WGS) entry which is preliminary data.</text>
</comment>
<gene>
    <name evidence="2" type="ORF">P7H43_01185</name>
</gene>
<accession>A0AAW8TWN6</accession>
<keyword evidence="1" id="KW-1133">Transmembrane helix</keyword>
<dbReference type="InterPro" id="IPR038750">
    <property type="entry name" value="YczE/YyaS-like"/>
</dbReference>
<protein>
    <recommendedName>
        <fullName evidence="4">YitT family protein</fullName>
    </recommendedName>
</protein>
<evidence type="ECO:0000313" key="3">
    <source>
        <dbReference type="Proteomes" id="UP001256711"/>
    </source>
</evidence>
<feature type="transmembrane region" description="Helical" evidence="1">
    <location>
        <begin position="79"/>
        <end position="103"/>
    </location>
</feature>
<dbReference type="Proteomes" id="UP001256711">
    <property type="component" value="Unassembled WGS sequence"/>
</dbReference>
<evidence type="ECO:0008006" key="4">
    <source>
        <dbReference type="Google" id="ProtNLM"/>
    </source>
</evidence>
<dbReference type="PANTHER" id="PTHR40078:SF1">
    <property type="entry name" value="INTEGRAL MEMBRANE PROTEIN"/>
    <property type="match status" value="1"/>
</dbReference>